<evidence type="ECO:0000313" key="3">
    <source>
        <dbReference type="Proteomes" id="UP000663845"/>
    </source>
</evidence>
<reference evidence="2" key="1">
    <citation type="submission" date="2021-02" db="EMBL/GenBank/DDBJ databases">
        <authorList>
            <person name="Nowell W R."/>
        </authorList>
    </citation>
    <scope>NUCLEOTIDE SEQUENCE</scope>
</reference>
<dbReference type="AlphaFoldDB" id="A0A815V794"/>
<evidence type="ECO:0000313" key="2">
    <source>
        <dbReference type="EMBL" id="CAF1529351.1"/>
    </source>
</evidence>
<feature type="compositionally biased region" description="Basic residues" evidence="1">
    <location>
        <begin position="62"/>
        <end position="71"/>
    </location>
</feature>
<gene>
    <name evidence="2" type="ORF">JYZ213_LOCUS45043</name>
</gene>
<feature type="compositionally biased region" description="Low complexity" evidence="1">
    <location>
        <begin position="52"/>
        <end position="61"/>
    </location>
</feature>
<feature type="non-terminal residue" evidence="2">
    <location>
        <position position="1"/>
    </location>
</feature>
<feature type="region of interest" description="Disordered" evidence="1">
    <location>
        <begin position="26"/>
        <end position="71"/>
    </location>
</feature>
<feature type="compositionally biased region" description="Basic residues" evidence="1">
    <location>
        <begin position="30"/>
        <end position="51"/>
    </location>
</feature>
<protein>
    <submittedName>
        <fullName evidence="2">Uncharacterized protein</fullName>
    </submittedName>
</protein>
<dbReference type="EMBL" id="CAJNOG010003318">
    <property type="protein sequence ID" value="CAF1529351.1"/>
    <property type="molecule type" value="Genomic_DNA"/>
</dbReference>
<evidence type="ECO:0000256" key="1">
    <source>
        <dbReference type="SAM" id="MobiDB-lite"/>
    </source>
</evidence>
<organism evidence="2 3">
    <name type="scientific">Adineta steineri</name>
    <dbReference type="NCBI Taxonomy" id="433720"/>
    <lineage>
        <taxon>Eukaryota</taxon>
        <taxon>Metazoa</taxon>
        <taxon>Spiralia</taxon>
        <taxon>Gnathifera</taxon>
        <taxon>Rotifera</taxon>
        <taxon>Eurotatoria</taxon>
        <taxon>Bdelloidea</taxon>
        <taxon>Adinetida</taxon>
        <taxon>Adinetidae</taxon>
        <taxon>Adineta</taxon>
    </lineage>
</organism>
<sequence length="100" mass="11949">RLGVSKHDSNILKKIKHELNLDENEDNVTKKKKKKHGINPLSVKKKTKKKSINNNNNNNTVVKKKRRRTRQIRMSSHLKEHLKELQKTFSIKEFFHEKKI</sequence>
<comment type="caution">
    <text evidence="2">The sequence shown here is derived from an EMBL/GenBank/DDBJ whole genome shotgun (WGS) entry which is preliminary data.</text>
</comment>
<name>A0A815V794_9BILA</name>
<dbReference type="Proteomes" id="UP000663845">
    <property type="component" value="Unassembled WGS sequence"/>
</dbReference>
<accession>A0A815V794</accession>
<proteinExistence type="predicted"/>